<dbReference type="AlphaFoldDB" id="A0A1M6SL56"/>
<dbReference type="PROSITE" id="PS00501">
    <property type="entry name" value="SPASE_I_1"/>
    <property type="match status" value="1"/>
</dbReference>
<dbReference type="NCBIfam" id="TIGR02227">
    <property type="entry name" value="sigpep_I_bact"/>
    <property type="match status" value="1"/>
</dbReference>
<dbReference type="InterPro" id="IPR036286">
    <property type="entry name" value="LexA/Signal_pep-like_sf"/>
</dbReference>
<keyword evidence="6 8" id="KW-0378">Hydrolase</keyword>
<dbReference type="PANTHER" id="PTHR43390">
    <property type="entry name" value="SIGNAL PEPTIDASE I"/>
    <property type="match status" value="1"/>
</dbReference>
<dbReference type="Proteomes" id="UP000184301">
    <property type="component" value="Unassembled WGS sequence"/>
</dbReference>
<dbReference type="GO" id="GO:0005886">
    <property type="term" value="C:plasma membrane"/>
    <property type="evidence" value="ECO:0007669"/>
    <property type="project" value="UniProtKB-SubCell"/>
</dbReference>
<evidence type="ECO:0000256" key="7">
    <source>
        <dbReference type="PIRSR" id="PIRSR600223-1"/>
    </source>
</evidence>
<keyword evidence="8" id="KW-0472">Membrane</keyword>
<comment type="similarity">
    <text evidence="3 8">Belongs to the peptidase S26 family.</text>
</comment>
<dbReference type="SUPFAM" id="SSF51306">
    <property type="entry name" value="LexA/Signal peptidase"/>
    <property type="match status" value="1"/>
</dbReference>
<dbReference type="STRING" id="1121950.SAMN02745243_02973"/>
<feature type="active site" evidence="7">
    <location>
        <position position="113"/>
    </location>
</feature>
<feature type="transmembrane region" description="Helical" evidence="8">
    <location>
        <begin position="48"/>
        <end position="71"/>
    </location>
</feature>
<dbReference type="Gene3D" id="2.10.109.10">
    <property type="entry name" value="Umud Fragment, subunit A"/>
    <property type="match status" value="1"/>
</dbReference>
<comment type="subcellular location">
    <subcellularLocation>
        <location evidence="2">Cell membrane</location>
        <topology evidence="2">Single-pass type II membrane protein</topology>
    </subcellularLocation>
    <subcellularLocation>
        <location evidence="8">Membrane</location>
        <topology evidence="8">Single-pass type II membrane protein</topology>
    </subcellularLocation>
</comment>
<dbReference type="RefSeq" id="WP_159434656.1">
    <property type="nucleotide sequence ID" value="NZ_FQZY01000050.1"/>
</dbReference>
<dbReference type="GO" id="GO:0009003">
    <property type="term" value="F:signal peptidase activity"/>
    <property type="evidence" value="ECO:0007669"/>
    <property type="project" value="UniProtKB-EC"/>
</dbReference>
<evidence type="ECO:0000256" key="3">
    <source>
        <dbReference type="ARBA" id="ARBA00009370"/>
    </source>
</evidence>
<keyword evidence="8" id="KW-0812">Transmembrane</keyword>
<organism evidence="10 11">
    <name type="scientific">Hespellia stercorisuis DSM 15480</name>
    <dbReference type="NCBI Taxonomy" id="1121950"/>
    <lineage>
        <taxon>Bacteria</taxon>
        <taxon>Bacillati</taxon>
        <taxon>Bacillota</taxon>
        <taxon>Clostridia</taxon>
        <taxon>Lachnospirales</taxon>
        <taxon>Lachnospiraceae</taxon>
        <taxon>Hespellia</taxon>
    </lineage>
</organism>
<name>A0A1M6SL56_9FIRM</name>
<protein>
    <recommendedName>
        <fullName evidence="4 8">Signal peptidase I</fullName>
        <ecNumber evidence="4 8">3.4.21.89</ecNumber>
    </recommendedName>
</protein>
<accession>A0A1M6SL56</accession>
<evidence type="ECO:0000313" key="10">
    <source>
        <dbReference type="EMBL" id="SHK45308.1"/>
    </source>
</evidence>
<proteinExistence type="inferred from homology"/>
<feature type="domain" description="Peptidase S26" evidence="9">
    <location>
        <begin position="49"/>
        <end position="195"/>
    </location>
</feature>
<evidence type="ECO:0000259" key="9">
    <source>
        <dbReference type="Pfam" id="PF10502"/>
    </source>
</evidence>
<dbReference type="InterPro" id="IPR019533">
    <property type="entry name" value="Peptidase_S26"/>
</dbReference>
<evidence type="ECO:0000256" key="1">
    <source>
        <dbReference type="ARBA" id="ARBA00000677"/>
    </source>
</evidence>
<gene>
    <name evidence="10" type="ORF">SAMN02745243_02973</name>
</gene>
<reference evidence="10 11" key="1">
    <citation type="submission" date="2016-11" db="EMBL/GenBank/DDBJ databases">
        <authorList>
            <person name="Jaros S."/>
            <person name="Januszkiewicz K."/>
            <person name="Wedrychowicz H."/>
        </authorList>
    </citation>
    <scope>NUCLEOTIDE SEQUENCE [LARGE SCALE GENOMIC DNA]</scope>
    <source>
        <strain evidence="10 11">DSM 15480</strain>
    </source>
</reference>
<dbReference type="OrthoDB" id="9802919at2"/>
<dbReference type="PANTHER" id="PTHR43390:SF1">
    <property type="entry name" value="CHLOROPLAST PROCESSING PEPTIDASE"/>
    <property type="match status" value="1"/>
</dbReference>
<evidence type="ECO:0000256" key="8">
    <source>
        <dbReference type="RuleBase" id="RU362042"/>
    </source>
</evidence>
<dbReference type="CDD" id="cd06530">
    <property type="entry name" value="S26_SPase_I"/>
    <property type="match status" value="1"/>
</dbReference>
<dbReference type="PROSITE" id="PS00761">
    <property type="entry name" value="SPASE_I_3"/>
    <property type="match status" value="1"/>
</dbReference>
<keyword evidence="5 8" id="KW-0645">Protease</keyword>
<dbReference type="InterPro" id="IPR000223">
    <property type="entry name" value="Pept_S26A_signal_pept_1"/>
</dbReference>
<dbReference type="EMBL" id="FQZY01000050">
    <property type="protein sequence ID" value="SHK45308.1"/>
    <property type="molecule type" value="Genomic_DNA"/>
</dbReference>
<evidence type="ECO:0000313" key="11">
    <source>
        <dbReference type="Proteomes" id="UP000184301"/>
    </source>
</evidence>
<dbReference type="PRINTS" id="PR00727">
    <property type="entry name" value="LEADERPTASE"/>
</dbReference>
<dbReference type="Pfam" id="PF10502">
    <property type="entry name" value="Peptidase_S26"/>
    <property type="match status" value="1"/>
</dbReference>
<dbReference type="EC" id="3.4.21.89" evidence="4 8"/>
<dbReference type="GO" id="GO:0004252">
    <property type="term" value="F:serine-type endopeptidase activity"/>
    <property type="evidence" value="ECO:0007669"/>
    <property type="project" value="InterPro"/>
</dbReference>
<comment type="catalytic activity">
    <reaction evidence="1 8">
        <text>Cleavage of hydrophobic, N-terminal signal or leader sequences from secreted and periplasmic proteins.</text>
        <dbReference type="EC" id="3.4.21.89"/>
    </reaction>
</comment>
<evidence type="ECO:0000256" key="6">
    <source>
        <dbReference type="ARBA" id="ARBA00022801"/>
    </source>
</evidence>
<evidence type="ECO:0000256" key="4">
    <source>
        <dbReference type="ARBA" id="ARBA00013208"/>
    </source>
</evidence>
<evidence type="ECO:0000256" key="5">
    <source>
        <dbReference type="ARBA" id="ARBA00022670"/>
    </source>
</evidence>
<keyword evidence="8" id="KW-1133">Transmembrane helix</keyword>
<sequence>MSDKQESIEKTGSAARFDETAIVTDQPKIKWYRRRLYWTTQERIAHDLVFFAVLIAIAYLLFHFALGISFVNGSSMYPTLQNRQAVFYNRLHRNYEVGDVVSVRMPSGKFYVKRIVAAAGDEVDLRDGALYINGELQKEPYVSGATLAEEGNVTYPLTVEKGKYFILGDNRENSNDSRAFGTIIEERITGKIVFYVGRVR</sequence>
<dbReference type="InterPro" id="IPR019758">
    <property type="entry name" value="Pept_S26A_signal_pept_1_CS"/>
</dbReference>
<feature type="active site" evidence="7">
    <location>
        <position position="75"/>
    </location>
</feature>
<dbReference type="GO" id="GO:0006465">
    <property type="term" value="P:signal peptide processing"/>
    <property type="evidence" value="ECO:0007669"/>
    <property type="project" value="InterPro"/>
</dbReference>
<dbReference type="InterPro" id="IPR019756">
    <property type="entry name" value="Pept_S26A_signal_pept_1_Ser-AS"/>
</dbReference>
<evidence type="ECO:0000256" key="2">
    <source>
        <dbReference type="ARBA" id="ARBA00004401"/>
    </source>
</evidence>
<keyword evidence="11" id="KW-1185">Reference proteome</keyword>